<dbReference type="GeneID" id="97536160"/>
<protein>
    <recommendedName>
        <fullName evidence="1">HTH cro/C1-type domain-containing protein</fullName>
    </recommendedName>
</protein>
<dbReference type="PROSITE" id="PS50943">
    <property type="entry name" value="HTH_CROC1"/>
    <property type="match status" value="1"/>
</dbReference>
<proteinExistence type="predicted"/>
<reference evidence="2 3" key="1">
    <citation type="submission" date="2014-11" db="EMBL/GenBank/DDBJ databases">
        <authorList>
            <person name="Aslett M.A."/>
            <person name="De Silva N."/>
        </authorList>
    </citation>
    <scope>NUCLEOTIDE SEQUENCE [LARGE SCALE GENOMIC DNA]</scope>
    <source>
        <strain evidence="2 3">ATCC9714</strain>
    </source>
</reference>
<dbReference type="Gene3D" id="1.10.260.40">
    <property type="entry name" value="lambda repressor-like DNA-binding domains"/>
    <property type="match status" value="1"/>
</dbReference>
<dbReference type="InterPro" id="IPR001387">
    <property type="entry name" value="Cro/C1-type_HTH"/>
</dbReference>
<dbReference type="RefSeq" id="WP_021126504.1">
    <property type="nucleotide sequence ID" value="NZ_CDNJ01000022.1"/>
</dbReference>
<dbReference type="CDD" id="cd00093">
    <property type="entry name" value="HTH_XRE"/>
    <property type="match status" value="1"/>
</dbReference>
<organism evidence="2 3">
    <name type="scientific">Paraclostridium sordellii</name>
    <name type="common">Clostridium sordellii</name>
    <dbReference type="NCBI Taxonomy" id="1505"/>
    <lineage>
        <taxon>Bacteria</taxon>
        <taxon>Bacillati</taxon>
        <taxon>Bacillota</taxon>
        <taxon>Clostridia</taxon>
        <taxon>Peptostreptococcales</taxon>
        <taxon>Peptostreptococcaceae</taxon>
        <taxon>Paraclostridium</taxon>
    </lineage>
</organism>
<keyword evidence="3" id="KW-1185">Reference proteome</keyword>
<evidence type="ECO:0000313" key="3">
    <source>
        <dbReference type="Proteomes" id="UP000032811"/>
    </source>
</evidence>
<dbReference type="Pfam" id="PF13443">
    <property type="entry name" value="HTH_26"/>
    <property type="match status" value="1"/>
</dbReference>
<dbReference type="SMART" id="SM00530">
    <property type="entry name" value="HTH_XRE"/>
    <property type="match status" value="1"/>
</dbReference>
<name>A0ABM9RK64_PARSO</name>
<evidence type="ECO:0000259" key="1">
    <source>
        <dbReference type="PROSITE" id="PS50943"/>
    </source>
</evidence>
<dbReference type="InterPro" id="IPR010982">
    <property type="entry name" value="Lambda_DNA-bd_dom_sf"/>
</dbReference>
<feature type="domain" description="HTH cro/C1-type" evidence="1">
    <location>
        <begin position="10"/>
        <end position="64"/>
    </location>
</feature>
<dbReference type="Proteomes" id="UP000032811">
    <property type="component" value="Chromosome 1"/>
</dbReference>
<sequence>MYYKLNLKALNLFMIKKGYSINKLAKEAGIGKATVSRALREVTVSRQSTIYKMAKALDTEVEELLVEAEEGVEHE</sequence>
<dbReference type="EMBL" id="LN679998">
    <property type="protein sequence ID" value="CEJ72399.1"/>
    <property type="molecule type" value="Genomic_DNA"/>
</dbReference>
<dbReference type="SUPFAM" id="SSF47413">
    <property type="entry name" value="lambda repressor-like DNA-binding domains"/>
    <property type="match status" value="1"/>
</dbReference>
<evidence type="ECO:0000313" key="2">
    <source>
        <dbReference type="EMBL" id="CEJ72399.1"/>
    </source>
</evidence>
<gene>
    <name evidence="2" type="ORF">ATCC9714_02871</name>
</gene>
<accession>A0ABM9RK64</accession>